<keyword evidence="5" id="KW-0238">DNA-binding</keyword>
<evidence type="ECO:0000256" key="3">
    <source>
        <dbReference type="ARBA" id="ARBA00022833"/>
    </source>
</evidence>
<feature type="domain" description="Nuclear receptor" evidence="9">
    <location>
        <begin position="6"/>
        <end position="63"/>
    </location>
</feature>
<dbReference type="Proteomes" id="UP000728032">
    <property type="component" value="Unassembled WGS sequence"/>
</dbReference>
<dbReference type="Pfam" id="PF00105">
    <property type="entry name" value="zf-C4"/>
    <property type="match status" value="1"/>
</dbReference>
<evidence type="ECO:0000313" key="10">
    <source>
        <dbReference type="EMBL" id="CAD7655821.1"/>
    </source>
</evidence>
<name>A0A7R9QT54_9ACAR</name>
<keyword evidence="8" id="KW-0539">Nucleus</keyword>
<dbReference type="InterPro" id="IPR035500">
    <property type="entry name" value="NHR-like_dom_sf"/>
</dbReference>
<evidence type="ECO:0000256" key="1">
    <source>
        <dbReference type="ARBA" id="ARBA00022723"/>
    </source>
</evidence>
<dbReference type="Gene3D" id="1.10.565.10">
    <property type="entry name" value="Retinoid X Receptor"/>
    <property type="match status" value="1"/>
</dbReference>
<evidence type="ECO:0000256" key="4">
    <source>
        <dbReference type="ARBA" id="ARBA00023015"/>
    </source>
</evidence>
<dbReference type="InterPro" id="IPR013088">
    <property type="entry name" value="Znf_NHR/GATA"/>
</dbReference>
<keyword evidence="2" id="KW-0863">Zinc-finger</keyword>
<dbReference type="SUPFAM" id="SSF57716">
    <property type="entry name" value="Glucocorticoid receptor-like (DNA-binding domain)"/>
    <property type="match status" value="1"/>
</dbReference>
<dbReference type="GO" id="GO:0045944">
    <property type="term" value="P:positive regulation of transcription by RNA polymerase II"/>
    <property type="evidence" value="ECO:0007669"/>
    <property type="project" value="TreeGrafter"/>
</dbReference>
<dbReference type="InterPro" id="IPR001628">
    <property type="entry name" value="Znf_hrmn_rcpt"/>
</dbReference>
<reference evidence="10" key="1">
    <citation type="submission" date="2020-11" db="EMBL/GenBank/DDBJ databases">
        <authorList>
            <person name="Tran Van P."/>
        </authorList>
    </citation>
    <scope>NUCLEOTIDE SEQUENCE</scope>
</reference>
<keyword evidence="4" id="KW-0805">Transcription regulation</keyword>
<evidence type="ECO:0000313" key="11">
    <source>
        <dbReference type="Proteomes" id="UP000728032"/>
    </source>
</evidence>
<keyword evidence="3" id="KW-0862">Zinc</keyword>
<dbReference type="EMBL" id="OC924920">
    <property type="protein sequence ID" value="CAD7655821.1"/>
    <property type="molecule type" value="Genomic_DNA"/>
</dbReference>
<dbReference type="InterPro" id="IPR050234">
    <property type="entry name" value="Nuclear_hormone_rcpt_NR1"/>
</dbReference>
<dbReference type="PROSITE" id="PS51030">
    <property type="entry name" value="NUCLEAR_REC_DBD_2"/>
    <property type="match status" value="1"/>
</dbReference>
<dbReference type="GO" id="GO:0008270">
    <property type="term" value="F:zinc ion binding"/>
    <property type="evidence" value="ECO:0007669"/>
    <property type="project" value="UniProtKB-KW"/>
</dbReference>
<dbReference type="Gene3D" id="3.30.50.10">
    <property type="entry name" value="Erythroid Transcription Factor GATA-1, subunit A"/>
    <property type="match status" value="1"/>
</dbReference>
<dbReference type="PROSITE" id="PS00031">
    <property type="entry name" value="NUCLEAR_REC_DBD_1"/>
    <property type="match status" value="1"/>
</dbReference>
<accession>A0A7R9QT54</accession>
<keyword evidence="11" id="KW-1185">Reference proteome</keyword>
<dbReference type="SUPFAM" id="SSF48508">
    <property type="entry name" value="Nuclear receptor ligand-binding domain"/>
    <property type="match status" value="1"/>
</dbReference>
<dbReference type="PANTHER" id="PTHR24082">
    <property type="entry name" value="NUCLEAR HORMONE RECEPTOR"/>
    <property type="match status" value="1"/>
</dbReference>
<gene>
    <name evidence="10" type="ORF">ONB1V03_LOCUS12462</name>
</gene>
<dbReference type="PRINTS" id="PR00047">
    <property type="entry name" value="STROIDFINGER"/>
</dbReference>
<keyword evidence="6" id="KW-0804">Transcription</keyword>
<sequence>MCEKPQKFCRICGDLATGYHFDGLSCNSCKSFFRRSAFLKTTFTCHLAEQKQQRICIIEKNRKLKNPEKSNSTQTNANSVVALPSPPLSMTSYSDILGQTCDDQIINIIDDTVNANLNDNQINSNSNVLNLCNNSYGSDESDLLVVPISSPITDYSNQFNELEGNKLSELLDALKVLQISDVSTDYSIVNNCVDALNIIIGKIDDKIANVVKMSKRLDGFNNMCENDQMVVIKHSAFEIDILRMILRFNFEDQYFIVNEVIAIEI</sequence>
<evidence type="ECO:0000259" key="9">
    <source>
        <dbReference type="PROSITE" id="PS51030"/>
    </source>
</evidence>
<dbReference type="EMBL" id="CAJPVJ010010095">
    <property type="protein sequence ID" value="CAG2173008.1"/>
    <property type="molecule type" value="Genomic_DNA"/>
</dbReference>
<evidence type="ECO:0000256" key="2">
    <source>
        <dbReference type="ARBA" id="ARBA00022771"/>
    </source>
</evidence>
<dbReference type="GO" id="GO:0030154">
    <property type="term" value="P:cell differentiation"/>
    <property type="evidence" value="ECO:0007669"/>
    <property type="project" value="TreeGrafter"/>
</dbReference>
<dbReference type="GO" id="GO:0004879">
    <property type="term" value="F:nuclear receptor activity"/>
    <property type="evidence" value="ECO:0007669"/>
    <property type="project" value="TreeGrafter"/>
</dbReference>
<evidence type="ECO:0000256" key="5">
    <source>
        <dbReference type="ARBA" id="ARBA00023125"/>
    </source>
</evidence>
<protein>
    <recommendedName>
        <fullName evidence="9">Nuclear receptor domain-containing protein</fullName>
    </recommendedName>
</protein>
<dbReference type="GO" id="GO:0000122">
    <property type="term" value="P:negative regulation of transcription by RNA polymerase II"/>
    <property type="evidence" value="ECO:0007669"/>
    <property type="project" value="TreeGrafter"/>
</dbReference>
<evidence type="ECO:0000256" key="7">
    <source>
        <dbReference type="ARBA" id="ARBA00023170"/>
    </source>
</evidence>
<evidence type="ECO:0000256" key="8">
    <source>
        <dbReference type="ARBA" id="ARBA00023242"/>
    </source>
</evidence>
<dbReference type="PANTHER" id="PTHR24082:SF283">
    <property type="entry name" value="NUCLEAR HORMONE RECEPTOR HR96"/>
    <property type="match status" value="1"/>
</dbReference>
<dbReference type="SMART" id="SM00399">
    <property type="entry name" value="ZnF_C4"/>
    <property type="match status" value="1"/>
</dbReference>
<dbReference type="GO" id="GO:0000978">
    <property type="term" value="F:RNA polymerase II cis-regulatory region sequence-specific DNA binding"/>
    <property type="evidence" value="ECO:0007669"/>
    <property type="project" value="TreeGrafter"/>
</dbReference>
<organism evidence="10">
    <name type="scientific">Oppiella nova</name>
    <dbReference type="NCBI Taxonomy" id="334625"/>
    <lineage>
        <taxon>Eukaryota</taxon>
        <taxon>Metazoa</taxon>
        <taxon>Ecdysozoa</taxon>
        <taxon>Arthropoda</taxon>
        <taxon>Chelicerata</taxon>
        <taxon>Arachnida</taxon>
        <taxon>Acari</taxon>
        <taxon>Acariformes</taxon>
        <taxon>Sarcoptiformes</taxon>
        <taxon>Oribatida</taxon>
        <taxon>Brachypylina</taxon>
        <taxon>Oppioidea</taxon>
        <taxon>Oppiidae</taxon>
        <taxon>Oppiella</taxon>
    </lineage>
</organism>
<proteinExistence type="predicted"/>
<keyword evidence="7" id="KW-0675">Receptor</keyword>
<dbReference type="AlphaFoldDB" id="A0A7R9QT54"/>
<dbReference type="OrthoDB" id="5774127at2759"/>
<evidence type="ECO:0000256" key="6">
    <source>
        <dbReference type="ARBA" id="ARBA00023163"/>
    </source>
</evidence>
<keyword evidence="1" id="KW-0479">Metal-binding</keyword>